<sequence length="69" mass="7628">MGYLASKEVIDKECQDTANVILFFNLFDSLNGSYLRGWIENVGGVAVAEPYVVVWDVRCLRGRSNAEGA</sequence>
<gene>
    <name evidence="1" type="ORF">PAPOLLO_LOCUS2091</name>
</gene>
<dbReference type="Proteomes" id="UP000691718">
    <property type="component" value="Unassembled WGS sequence"/>
</dbReference>
<reference evidence="1" key="1">
    <citation type="submission" date="2021-04" db="EMBL/GenBank/DDBJ databases">
        <authorList>
            <person name="Tunstrom K."/>
        </authorList>
    </citation>
    <scope>NUCLEOTIDE SEQUENCE</scope>
</reference>
<accession>A0A8S3W4S6</accession>
<evidence type="ECO:0000313" key="1">
    <source>
        <dbReference type="EMBL" id="CAG4940825.1"/>
    </source>
</evidence>
<proteinExistence type="predicted"/>
<keyword evidence="2" id="KW-1185">Reference proteome</keyword>
<dbReference type="EMBL" id="CAJQZP010000150">
    <property type="protein sequence ID" value="CAG4940825.1"/>
    <property type="molecule type" value="Genomic_DNA"/>
</dbReference>
<dbReference type="OrthoDB" id="8120989at2759"/>
<name>A0A8S3W4S6_PARAO</name>
<organism evidence="1 2">
    <name type="scientific">Parnassius apollo</name>
    <name type="common">Apollo butterfly</name>
    <name type="synonym">Papilio apollo</name>
    <dbReference type="NCBI Taxonomy" id="110799"/>
    <lineage>
        <taxon>Eukaryota</taxon>
        <taxon>Metazoa</taxon>
        <taxon>Ecdysozoa</taxon>
        <taxon>Arthropoda</taxon>
        <taxon>Hexapoda</taxon>
        <taxon>Insecta</taxon>
        <taxon>Pterygota</taxon>
        <taxon>Neoptera</taxon>
        <taxon>Endopterygota</taxon>
        <taxon>Lepidoptera</taxon>
        <taxon>Glossata</taxon>
        <taxon>Ditrysia</taxon>
        <taxon>Papilionoidea</taxon>
        <taxon>Papilionidae</taxon>
        <taxon>Parnassiinae</taxon>
        <taxon>Parnassini</taxon>
        <taxon>Parnassius</taxon>
        <taxon>Parnassius</taxon>
    </lineage>
</organism>
<comment type="caution">
    <text evidence="1">The sequence shown here is derived from an EMBL/GenBank/DDBJ whole genome shotgun (WGS) entry which is preliminary data.</text>
</comment>
<protein>
    <submittedName>
        <fullName evidence="1">(apollo) hypothetical protein</fullName>
    </submittedName>
</protein>
<dbReference type="AlphaFoldDB" id="A0A8S3W4S6"/>
<evidence type="ECO:0000313" key="2">
    <source>
        <dbReference type="Proteomes" id="UP000691718"/>
    </source>
</evidence>